<organism evidence="1 2">
    <name type="scientific">Natronobacterium texcoconense</name>
    <dbReference type="NCBI Taxonomy" id="1095778"/>
    <lineage>
        <taxon>Archaea</taxon>
        <taxon>Methanobacteriati</taxon>
        <taxon>Methanobacteriota</taxon>
        <taxon>Stenosarchaea group</taxon>
        <taxon>Halobacteria</taxon>
        <taxon>Halobacteriales</taxon>
        <taxon>Natrialbaceae</taxon>
        <taxon>Natronobacterium</taxon>
    </lineage>
</organism>
<sequence length="102" mass="11076">MHSARDRIEYESWLEELDQIADRLELSSEARSCAADLFLADVPEDDRSKRPALAASVYAGSLVAGEGVSQGTVADAADVSRLSIQSRWKDVLETAGLEPPGW</sequence>
<dbReference type="EMBL" id="FNLC01000001">
    <property type="protein sequence ID" value="SDQ59006.1"/>
    <property type="molecule type" value="Genomic_DNA"/>
</dbReference>
<dbReference type="OrthoDB" id="291244at2157"/>
<gene>
    <name evidence="1" type="ORF">SAMN04489842_1263</name>
</gene>
<dbReference type="RefSeq" id="WP_090378874.1">
    <property type="nucleotide sequence ID" value="NZ_FNLC01000001.1"/>
</dbReference>
<keyword evidence="2" id="KW-1185">Reference proteome</keyword>
<reference evidence="2" key="1">
    <citation type="submission" date="2016-10" db="EMBL/GenBank/DDBJ databases">
        <authorList>
            <person name="Varghese N."/>
            <person name="Submissions S."/>
        </authorList>
    </citation>
    <scope>NUCLEOTIDE SEQUENCE [LARGE SCALE GENOMIC DNA]</scope>
    <source>
        <strain evidence="2">DSM 24767</strain>
    </source>
</reference>
<dbReference type="STRING" id="1095778.SAMN04489842_1263"/>
<accession>A0A1H1C5U3</accession>
<protein>
    <recommendedName>
        <fullName evidence="3">Transcription factor TFIIB repeat-containing protein</fullName>
    </recommendedName>
</protein>
<proteinExistence type="predicted"/>
<name>A0A1H1C5U3_NATTX</name>
<dbReference type="InterPro" id="IPR036915">
    <property type="entry name" value="Cyclin-like_sf"/>
</dbReference>
<dbReference type="Proteomes" id="UP000198848">
    <property type="component" value="Unassembled WGS sequence"/>
</dbReference>
<evidence type="ECO:0000313" key="1">
    <source>
        <dbReference type="EMBL" id="SDQ59006.1"/>
    </source>
</evidence>
<evidence type="ECO:0008006" key="3">
    <source>
        <dbReference type="Google" id="ProtNLM"/>
    </source>
</evidence>
<dbReference type="AlphaFoldDB" id="A0A1H1C5U3"/>
<evidence type="ECO:0000313" key="2">
    <source>
        <dbReference type="Proteomes" id="UP000198848"/>
    </source>
</evidence>
<dbReference type="SUPFAM" id="SSF47954">
    <property type="entry name" value="Cyclin-like"/>
    <property type="match status" value="1"/>
</dbReference>